<evidence type="ECO:0000256" key="1">
    <source>
        <dbReference type="ARBA" id="ARBA00022448"/>
    </source>
</evidence>
<keyword evidence="2" id="KW-0547">Nucleotide-binding</keyword>
<feature type="domain" description="ABC transporter" evidence="4">
    <location>
        <begin position="6"/>
        <end position="235"/>
    </location>
</feature>
<dbReference type="Gene3D" id="3.40.50.300">
    <property type="entry name" value="P-loop containing nucleotide triphosphate hydrolases"/>
    <property type="match status" value="1"/>
</dbReference>
<dbReference type="InterPro" id="IPR017871">
    <property type="entry name" value="ABC_transporter-like_CS"/>
</dbReference>
<sequence>MTAPALRWAGVAKRFDGVVALDGVSLDVPAGQFVALVGPSGSGKSTLLRTANRLVEPESGRIELDGADVAVEPAPLLRRRIGYVFQEIGLFPHLSVAENIVLPARVAGRSAPDVAELLALVDLPAEVAPRRPDALSGGQRQRVGVARALSTGARLMLMDEPFGALDPVTRDALATAVRALHDRLGLTTVMVTHDMAEALLLADRVVVLAKGRIVADAAPATLLAGEAGAEAAALVAVPRAQAERLAAMARA</sequence>
<dbReference type="STRING" id="1166337.SAMN05192580_2635"/>
<protein>
    <submittedName>
        <fullName evidence="5">Osmoprotectant transport system ATP-binding protein</fullName>
    </submittedName>
</protein>
<dbReference type="InterPro" id="IPR050093">
    <property type="entry name" value="ABC_SmlMolc_Importer"/>
</dbReference>
<dbReference type="GO" id="GO:0016887">
    <property type="term" value="F:ATP hydrolysis activity"/>
    <property type="evidence" value="ECO:0007669"/>
    <property type="project" value="InterPro"/>
</dbReference>
<keyword evidence="3 5" id="KW-0067">ATP-binding</keyword>
<evidence type="ECO:0000259" key="4">
    <source>
        <dbReference type="PROSITE" id="PS50893"/>
    </source>
</evidence>
<name>A0A1I6LEK7_9SPHN</name>
<dbReference type="GO" id="GO:0005524">
    <property type="term" value="F:ATP binding"/>
    <property type="evidence" value="ECO:0007669"/>
    <property type="project" value="UniProtKB-KW"/>
</dbReference>
<evidence type="ECO:0000256" key="2">
    <source>
        <dbReference type="ARBA" id="ARBA00022741"/>
    </source>
</evidence>
<gene>
    <name evidence="5" type="ORF">SAMN05192580_2635</name>
</gene>
<dbReference type="InterPro" id="IPR003593">
    <property type="entry name" value="AAA+_ATPase"/>
</dbReference>
<dbReference type="PANTHER" id="PTHR42781">
    <property type="entry name" value="SPERMIDINE/PUTRESCINE IMPORT ATP-BINDING PROTEIN POTA"/>
    <property type="match status" value="1"/>
</dbReference>
<dbReference type="InterPro" id="IPR027417">
    <property type="entry name" value="P-loop_NTPase"/>
</dbReference>
<dbReference type="Proteomes" id="UP000198824">
    <property type="component" value="Unassembled WGS sequence"/>
</dbReference>
<organism evidence="5 6">
    <name type="scientific">Sphingomonas jatrophae</name>
    <dbReference type="NCBI Taxonomy" id="1166337"/>
    <lineage>
        <taxon>Bacteria</taxon>
        <taxon>Pseudomonadati</taxon>
        <taxon>Pseudomonadota</taxon>
        <taxon>Alphaproteobacteria</taxon>
        <taxon>Sphingomonadales</taxon>
        <taxon>Sphingomonadaceae</taxon>
        <taxon>Sphingomonas</taxon>
    </lineage>
</organism>
<dbReference type="AlphaFoldDB" id="A0A1I6LEK7"/>
<dbReference type="EMBL" id="FOZG01000002">
    <property type="protein sequence ID" value="SFS01750.1"/>
    <property type="molecule type" value="Genomic_DNA"/>
</dbReference>
<accession>A0A1I6LEK7</accession>
<dbReference type="RefSeq" id="WP_242653474.1">
    <property type="nucleotide sequence ID" value="NZ_FOZG01000002.1"/>
</dbReference>
<dbReference type="SMART" id="SM00382">
    <property type="entry name" value="AAA"/>
    <property type="match status" value="1"/>
</dbReference>
<dbReference type="SUPFAM" id="SSF52540">
    <property type="entry name" value="P-loop containing nucleoside triphosphate hydrolases"/>
    <property type="match status" value="1"/>
</dbReference>
<evidence type="ECO:0000256" key="3">
    <source>
        <dbReference type="ARBA" id="ARBA00022840"/>
    </source>
</evidence>
<keyword evidence="1" id="KW-0813">Transport</keyword>
<keyword evidence="6" id="KW-1185">Reference proteome</keyword>
<dbReference type="InterPro" id="IPR003439">
    <property type="entry name" value="ABC_transporter-like_ATP-bd"/>
</dbReference>
<dbReference type="PROSITE" id="PS50893">
    <property type="entry name" value="ABC_TRANSPORTER_2"/>
    <property type="match status" value="1"/>
</dbReference>
<reference evidence="5 6" key="1">
    <citation type="submission" date="2016-10" db="EMBL/GenBank/DDBJ databases">
        <authorList>
            <person name="de Groot N.N."/>
        </authorList>
    </citation>
    <scope>NUCLEOTIDE SEQUENCE [LARGE SCALE GENOMIC DNA]</scope>
    <source>
        <strain evidence="5 6">S5-249</strain>
    </source>
</reference>
<dbReference type="Pfam" id="PF00005">
    <property type="entry name" value="ABC_tran"/>
    <property type="match status" value="1"/>
</dbReference>
<proteinExistence type="predicted"/>
<dbReference type="PROSITE" id="PS00211">
    <property type="entry name" value="ABC_TRANSPORTER_1"/>
    <property type="match status" value="1"/>
</dbReference>
<dbReference type="PANTHER" id="PTHR42781:SF4">
    <property type="entry name" value="SPERMIDINE_PUTRESCINE IMPORT ATP-BINDING PROTEIN POTA"/>
    <property type="match status" value="1"/>
</dbReference>
<evidence type="ECO:0000313" key="5">
    <source>
        <dbReference type="EMBL" id="SFS01750.1"/>
    </source>
</evidence>
<evidence type="ECO:0000313" key="6">
    <source>
        <dbReference type="Proteomes" id="UP000198824"/>
    </source>
</evidence>